<keyword evidence="2 5" id="KW-0853">WD repeat</keyword>
<dbReference type="PROSITE" id="PS50082">
    <property type="entry name" value="WD_REPEATS_2"/>
    <property type="match status" value="2"/>
</dbReference>
<evidence type="ECO:0000256" key="5">
    <source>
        <dbReference type="PROSITE-ProRule" id="PRU00221"/>
    </source>
</evidence>
<gene>
    <name evidence="7" type="ORF">LAFE_0F04918G</name>
</gene>
<dbReference type="FunFam" id="2.130.10.10:FF:000644">
    <property type="entry name" value="Rrp9p"/>
    <property type="match status" value="1"/>
</dbReference>
<evidence type="ECO:0000256" key="3">
    <source>
        <dbReference type="ARBA" id="ARBA00022737"/>
    </source>
</evidence>
<dbReference type="InterPro" id="IPR036322">
    <property type="entry name" value="WD40_repeat_dom_sf"/>
</dbReference>
<reference evidence="8" key="1">
    <citation type="submission" date="2016-03" db="EMBL/GenBank/DDBJ databases">
        <authorList>
            <person name="Devillers H."/>
        </authorList>
    </citation>
    <scope>NUCLEOTIDE SEQUENCE [LARGE SCALE GENOMIC DNA]</scope>
</reference>
<evidence type="ECO:0000313" key="8">
    <source>
        <dbReference type="Proteomes" id="UP000190831"/>
    </source>
</evidence>
<dbReference type="Pfam" id="PF00400">
    <property type="entry name" value="WD40"/>
    <property type="match status" value="4"/>
</dbReference>
<dbReference type="AlphaFoldDB" id="A0A1G4MF48"/>
<dbReference type="InterPro" id="IPR001680">
    <property type="entry name" value="WD40_rpt"/>
</dbReference>
<dbReference type="Gene3D" id="2.130.10.10">
    <property type="entry name" value="YVTN repeat-like/Quinoprotein amine dehydrogenase"/>
    <property type="match status" value="1"/>
</dbReference>
<evidence type="ECO:0000256" key="2">
    <source>
        <dbReference type="ARBA" id="ARBA00022574"/>
    </source>
</evidence>
<evidence type="ECO:0000313" key="7">
    <source>
        <dbReference type="EMBL" id="SCW02369.1"/>
    </source>
</evidence>
<keyword evidence="3" id="KW-0677">Repeat</keyword>
<sequence>MAVTSVNNRKRKRSKDPQVDSIERDEEITEPSSDESSNELLQDDEDEENLESDEEFHGESSTDKRRRLAKQYLDNLKLEANDMVEEEKLDEDEPFPNAGDYNNFDARDLDRDIIATRLKQDVAEQQGRIYRFIADKLLLSEVKVSFTRVGEKNITSISCHQPALNKFSHEDTRGKNKEKTFAYAVSKDLCLTKYDVTDFNARPKKMKYAKGGPRYIPDSKFEHENTTEGHYDEILTVAASPDGKYVVTGGRDRKLIVWSTESLSPVKVIPTKDRRGEVLSMVFRRNSDQLFVACADYKIRTYSINQFSQLEILYGHQDLVVDISALSMERCVTVGSRDRTAMLWKIADETRLTFRGGDDPERLLKKWLKANTEQLANGEQKVPPEEEWPIFYGEGSIDCVTMVDDTHFITGSDNGSISLWSLSKKKPVFTRRSAHGLIPSPLPREISAESSEKACEVQLQGRKLSKPYWITALHAIPYSNVFFSGSWNGTINVWKISENLREFDLIGELPKCKGLVTKIQAVESGKHGRETFRILAGVSKEHKLGRWISNIPGARNGLYSAVIEQARF</sequence>
<dbReference type="STRING" id="4955.A0A1G4MF48"/>
<accession>A0A1G4MF48</accession>
<dbReference type="OrthoDB" id="189968at2759"/>
<dbReference type="PANTHER" id="PTHR19865">
    <property type="entry name" value="U3 SMALL NUCLEOLAR RNA INTERACTING PROTEIN 2"/>
    <property type="match status" value="1"/>
</dbReference>
<organism evidence="7 8">
    <name type="scientific">Lachancea fermentati</name>
    <name type="common">Zygosaccharomyces fermentati</name>
    <dbReference type="NCBI Taxonomy" id="4955"/>
    <lineage>
        <taxon>Eukaryota</taxon>
        <taxon>Fungi</taxon>
        <taxon>Dikarya</taxon>
        <taxon>Ascomycota</taxon>
        <taxon>Saccharomycotina</taxon>
        <taxon>Saccharomycetes</taxon>
        <taxon>Saccharomycetales</taxon>
        <taxon>Saccharomycetaceae</taxon>
        <taxon>Lachancea</taxon>
    </lineage>
</organism>
<evidence type="ECO:0000256" key="1">
    <source>
        <dbReference type="ARBA" id="ARBA00004123"/>
    </source>
</evidence>
<dbReference type="OMA" id="CSLRIWK"/>
<proteinExistence type="predicted"/>
<dbReference type="GO" id="GO:0034511">
    <property type="term" value="F:U3 snoRNA binding"/>
    <property type="evidence" value="ECO:0007669"/>
    <property type="project" value="InterPro"/>
</dbReference>
<dbReference type="EMBL" id="LT598490">
    <property type="protein sequence ID" value="SCW02369.1"/>
    <property type="molecule type" value="Genomic_DNA"/>
</dbReference>
<feature type="compositionally biased region" description="Acidic residues" evidence="6">
    <location>
        <begin position="23"/>
        <end position="54"/>
    </location>
</feature>
<feature type="region of interest" description="Disordered" evidence="6">
    <location>
        <begin position="1"/>
        <end position="65"/>
    </location>
</feature>
<feature type="repeat" description="WD" evidence="5">
    <location>
        <begin position="313"/>
        <end position="354"/>
    </location>
</feature>
<dbReference type="InterPro" id="IPR039241">
    <property type="entry name" value="Rrp9-like"/>
</dbReference>
<dbReference type="PROSITE" id="PS50294">
    <property type="entry name" value="WD_REPEATS_REGION"/>
    <property type="match status" value="1"/>
</dbReference>
<dbReference type="PANTHER" id="PTHR19865:SF0">
    <property type="entry name" value="U3 SMALL NUCLEOLAR RNA-INTERACTING PROTEIN 2"/>
    <property type="match status" value="1"/>
</dbReference>
<dbReference type="GO" id="GO:0032040">
    <property type="term" value="C:small-subunit processome"/>
    <property type="evidence" value="ECO:0007669"/>
    <property type="project" value="TreeGrafter"/>
</dbReference>
<keyword evidence="4" id="KW-0539">Nucleus</keyword>
<comment type="subcellular location">
    <subcellularLocation>
        <location evidence="1">Nucleus</location>
    </subcellularLocation>
</comment>
<dbReference type="SMART" id="SM00320">
    <property type="entry name" value="WD40"/>
    <property type="match status" value="5"/>
</dbReference>
<feature type="repeat" description="WD" evidence="5">
    <location>
        <begin position="227"/>
        <end position="268"/>
    </location>
</feature>
<evidence type="ECO:0000256" key="6">
    <source>
        <dbReference type="SAM" id="MobiDB-lite"/>
    </source>
</evidence>
<dbReference type="Proteomes" id="UP000190831">
    <property type="component" value="Chromosome F"/>
</dbReference>
<dbReference type="SUPFAM" id="SSF50978">
    <property type="entry name" value="WD40 repeat-like"/>
    <property type="match status" value="1"/>
</dbReference>
<evidence type="ECO:0000256" key="4">
    <source>
        <dbReference type="ARBA" id="ARBA00023242"/>
    </source>
</evidence>
<dbReference type="InterPro" id="IPR015943">
    <property type="entry name" value="WD40/YVTN_repeat-like_dom_sf"/>
</dbReference>
<name>A0A1G4MF48_LACFM</name>
<keyword evidence="8" id="KW-1185">Reference proteome</keyword>
<protein>
    <submittedName>
        <fullName evidence="7">LAFE_0F04918g1_1</fullName>
    </submittedName>
</protein>